<feature type="binding site" evidence="9">
    <location>
        <position position="24"/>
    </location>
    <ligand>
        <name>3-phosphoshikimate</name>
        <dbReference type="ChEBI" id="CHEBI:145989"/>
    </ligand>
</feature>
<dbReference type="Proteomes" id="UP000315215">
    <property type="component" value="Chromosome"/>
</dbReference>
<comment type="function">
    <text evidence="1 9">Catalyzes the transfer of the enolpyruvyl moiety of phosphoenolpyruvate (PEP) to the 5-hydroxyl of shikimate-3-phosphate (S3P) to produce enolpyruvyl shikimate-3-phosphate and inorganic phosphate.</text>
</comment>
<dbReference type="OrthoDB" id="9809920at2"/>
<sequence length="430" mass="45955">MSKKILSPITSPLKGRLTVPGDKSISHRAVIFGSLAKGTTTITHFLDGEDCFRTIDAFRAMGVPIQVEGDHVTIQGHGVEALQEPLQPLYLGNSGTTTRLLLGVLAGLPFHVTVHGDNSLTKRPMDRIVSPLRKMGARIDGREEGKYLPLSIRGGKLHPIHYQSPVKSAQVKSGILLAGLLTEGETSVTELASTRDHTELMLSAFNGFIQKDGLTARITGNQNLKGTHIDVPGDISSAAFFLAAGAIVKGSKLVLTDVGINPTRTGIIDVLQKMGASIQVVKQREVGGEPVGDITIEYSQLQGVELDGDIIPRIIDEIPIIALLASQANGKTVIRDAEELRYKETDRIEAVVKTLSALGASIEGTVDGMIITGEQTLKGATVDSFGDHRIGMMIAVASLLTNEPVTLKNSDCIAVSYPTFFDDLNLVLSK</sequence>
<dbReference type="SUPFAM" id="SSF55205">
    <property type="entry name" value="EPT/RTPC-like"/>
    <property type="match status" value="1"/>
</dbReference>
<feature type="binding site" evidence="9">
    <location>
        <position position="170"/>
    </location>
    <ligand>
        <name>phosphoenolpyruvate</name>
        <dbReference type="ChEBI" id="CHEBI:58702"/>
    </ligand>
</feature>
<dbReference type="CDD" id="cd01556">
    <property type="entry name" value="EPSP_synthase"/>
    <property type="match status" value="1"/>
</dbReference>
<dbReference type="PIRSF" id="PIRSF000505">
    <property type="entry name" value="EPSPS"/>
    <property type="match status" value="1"/>
</dbReference>
<feature type="binding site" evidence="9">
    <location>
        <position position="170"/>
    </location>
    <ligand>
        <name>3-phosphoshikimate</name>
        <dbReference type="ChEBI" id="CHEBI:145989"/>
    </ligand>
</feature>
<feature type="binding site" evidence="9">
    <location>
        <position position="347"/>
    </location>
    <ligand>
        <name>phosphoenolpyruvate</name>
        <dbReference type="ChEBI" id="CHEBI:58702"/>
    </ligand>
</feature>
<dbReference type="PROSITE" id="PS00104">
    <property type="entry name" value="EPSP_SYNTHASE_1"/>
    <property type="match status" value="1"/>
</dbReference>
<feature type="binding site" evidence="9">
    <location>
        <position position="389"/>
    </location>
    <ligand>
        <name>phosphoenolpyruvate</name>
        <dbReference type="ChEBI" id="CHEBI:58702"/>
    </ligand>
</feature>
<organism evidence="11 12">
    <name type="scientific">Radiobacillus deserti</name>
    <dbReference type="NCBI Taxonomy" id="2594883"/>
    <lineage>
        <taxon>Bacteria</taxon>
        <taxon>Bacillati</taxon>
        <taxon>Bacillota</taxon>
        <taxon>Bacilli</taxon>
        <taxon>Bacillales</taxon>
        <taxon>Bacillaceae</taxon>
        <taxon>Radiobacillus</taxon>
    </lineage>
</organism>
<feature type="binding site" evidence="9">
    <location>
        <position position="23"/>
    </location>
    <ligand>
        <name>3-phosphoshikimate</name>
        <dbReference type="ChEBI" id="CHEBI:145989"/>
    </ligand>
</feature>
<evidence type="ECO:0000256" key="6">
    <source>
        <dbReference type="ARBA" id="ARBA00022679"/>
    </source>
</evidence>
<reference evidence="11 12" key="1">
    <citation type="submission" date="2019-07" db="EMBL/GenBank/DDBJ databases">
        <authorList>
            <person name="Li J."/>
        </authorList>
    </citation>
    <scope>NUCLEOTIDE SEQUENCE [LARGE SCALE GENOMIC DNA]</scope>
    <source>
        <strain evidence="11 12">TKL69</strain>
    </source>
</reference>
<dbReference type="EC" id="2.5.1.19" evidence="9"/>
<evidence type="ECO:0000256" key="3">
    <source>
        <dbReference type="ARBA" id="ARBA00009948"/>
    </source>
</evidence>
<keyword evidence="12" id="KW-1185">Reference proteome</keyword>
<proteinExistence type="inferred from homology"/>
<dbReference type="FunFam" id="3.65.10.10:FF:000005">
    <property type="entry name" value="3-phosphoshikimate 1-carboxyvinyltransferase"/>
    <property type="match status" value="1"/>
</dbReference>
<dbReference type="GO" id="GO:0009073">
    <property type="term" value="P:aromatic amino acid family biosynthetic process"/>
    <property type="evidence" value="ECO:0007669"/>
    <property type="project" value="UniProtKB-KW"/>
</dbReference>
<feature type="binding site" evidence="9">
    <location>
        <position position="316"/>
    </location>
    <ligand>
        <name>3-phosphoshikimate</name>
        <dbReference type="ChEBI" id="CHEBI:145989"/>
    </ligand>
</feature>
<comment type="similarity">
    <text evidence="3 9">Belongs to the EPSP synthase family.</text>
</comment>
<evidence type="ECO:0000256" key="5">
    <source>
        <dbReference type="ARBA" id="ARBA00022605"/>
    </source>
</evidence>
<comment type="catalytic activity">
    <reaction evidence="8">
        <text>3-phosphoshikimate + phosphoenolpyruvate = 5-O-(1-carboxyvinyl)-3-phosphoshikimate + phosphate</text>
        <dbReference type="Rhea" id="RHEA:21256"/>
        <dbReference type="ChEBI" id="CHEBI:43474"/>
        <dbReference type="ChEBI" id="CHEBI:57701"/>
        <dbReference type="ChEBI" id="CHEBI:58702"/>
        <dbReference type="ChEBI" id="CHEBI:145989"/>
        <dbReference type="EC" id="2.5.1.19"/>
    </reaction>
    <physiologicalReaction direction="left-to-right" evidence="8">
        <dbReference type="Rhea" id="RHEA:21257"/>
    </physiologicalReaction>
</comment>
<feature type="binding site" evidence="9">
    <location>
        <position position="123"/>
    </location>
    <ligand>
        <name>phosphoenolpyruvate</name>
        <dbReference type="ChEBI" id="CHEBI:58702"/>
    </ligand>
</feature>
<dbReference type="PROSITE" id="PS00885">
    <property type="entry name" value="EPSP_SYNTHASE_2"/>
    <property type="match status" value="1"/>
</dbReference>
<evidence type="ECO:0000256" key="1">
    <source>
        <dbReference type="ARBA" id="ARBA00002174"/>
    </source>
</evidence>
<keyword evidence="6 9" id="KW-0808">Transferase</keyword>
<comment type="subunit">
    <text evidence="9">Monomer.</text>
</comment>
<evidence type="ECO:0000259" key="10">
    <source>
        <dbReference type="Pfam" id="PF00275"/>
    </source>
</evidence>
<dbReference type="InterPro" id="IPR023193">
    <property type="entry name" value="EPSP_synthase_CS"/>
</dbReference>
<dbReference type="Gene3D" id="3.65.10.10">
    <property type="entry name" value="Enolpyruvate transferase domain"/>
    <property type="match status" value="2"/>
</dbReference>
<feature type="binding site" evidence="9">
    <location>
        <position position="95"/>
    </location>
    <ligand>
        <name>phosphoenolpyruvate</name>
        <dbReference type="ChEBI" id="CHEBI:58702"/>
    </ligand>
</feature>
<dbReference type="PANTHER" id="PTHR21090:SF5">
    <property type="entry name" value="PENTAFUNCTIONAL AROM POLYPEPTIDE"/>
    <property type="match status" value="1"/>
</dbReference>
<feature type="binding site" evidence="9">
    <location>
        <position position="23"/>
    </location>
    <ligand>
        <name>phosphoenolpyruvate</name>
        <dbReference type="ChEBI" id="CHEBI:58702"/>
    </ligand>
</feature>
<dbReference type="GO" id="GO:0003866">
    <property type="term" value="F:3-phosphoshikimate 1-carboxyvinyltransferase activity"/>
    <property type="evidence" value="ECO:0007669"/>
    <property type="project" value="UniProtKB-UniRule"/>
</dbReference>
<dbReference type="GO" id="GO:0008652">
    <property type="term" value="P:amino acid biosynthetic process"/>
    <property type="evidence" value="ECO:0007669"/>
    <property type="project" value="UniProtKB-KW"/>
</dbReference>
<keyword evidence="4 9" id="KW-0963">Cytoplasm</keyword>
<keyword evidence="5 9" id="KW-0028">Amino-acid biosynthesis</keyword>
<name>A0A516KGD0_9BACI</name>
<comment type="pathway">
    <text evidence="2 9">Metabolic intermediate biosynthesis; chorismate biosynthesis; chorismate from D-erythrose 4-phosphate and phosphoenolpyruvate: step 6/7.</text>
</comment>
<dbReference type="GO" id="GO:0009423">
    <property type="term" value="P:chorismate biosynthetic process"/>
    <property type="evidence" value="ECO:0007669"/>
    <property type="project" value="UniProtKB-UniRule"/>
</dbReference>
<accession>A0A516KGD0</accession>
<dbReference type="InterPro" id="IPR036968">
    <property type="entry name" value="Enolpyruvate_Tfrase_sf"/>
</dbReference>
<dbReference type="PANTHER" id="PTHR21090">
    <property type="entry name" value="AROM/DEHYDROQUINATE SYNTHASE"/>
    <property type="match status" value="1"/>
</dbReference>
<dbReference type="UniPathway" id="UPA00053">
    <property type="reaction ID" value="UER00089"/>
</dbReference>
<dbReference type="RefSeq" id="WP_143894047.1">
    <property type="nucleotide sequence ID" value="NZ_CP041666.1"/>
</dbReference>
<dbReference type="EMBL" id="CP041666">
    <property type="protein sequence ID" value="QDP40455.1"/>
    <property type="molecule type" value="Genomic_DNA"/>
</dbReference>
<dbReference type="KEGG" id="aqt:FN924_09825"/>
<dbReference type="Pfam" id="PF00275">
    <property type="entry name" value="EPSP_synthase"/>
    <property type="match status" value="1"/>
</dbReference>
<evidence type="ECO:0000256" key="2">
    <source>
        <dbReference type="ARBA" id="ARBA00004811"/>
    </source>
</evidence>
<feature type="binding site" evidence="9">
    <location>
        <position position="343"/>
    </location>
    <ligand>
        <name>3-phosphoshikimate</name>
        <dbReference type="ChEBI" id="CHEBI:145989"/>
    </ligand>
</feature>
<comment type="subcellular location">
    <subcellularLocation>
        <location evidence="9">Cytoplasm</location>
    </subcellularLocation>
</comment>
<dbReference type="HAMAP" id="MF_00210">
    <property type="entry name" value="EPSP_synth"/>
    <property type="match status" value="1"/>
</dbReference>
<dbReference type="InterPro" id="IPR001986">
    <property type="entry name" value="Enolpyruvate_Tfrase_dom"/>
</dbReference>
<evidence type="ECO:0000256" key="7">
    <source>
        <dbReference type="ARBA" id="ARBA00023141"/>
    </source>
</evidence>
<evidence type="ECO:0000256" key="9">
    <source>
        <dbReference type="HAMAP-Rule" id="MF_00210"/>
    </source>
</evidence>
<dbReference type="InterPro" id="IPR006264">
    <property type="entry name" value="EPSP_synthase"/>
</dbReference>
<evidence type="ECO:0000313" key="11">
    <source>
        <dbReference type="EMBL" id="QDP40455.1"/>
    </source>
</evidence>
<evidence type="ECO:0000256" key="4">
    <source>
        <dbReference type="ARBA" id="ARBA00022490"/>
    </source>
</evidence>
<evidence type="ECO:0000313" key="12">
    <source>
        <dbReference type="Proteomes" id="UP000315215"/>
    </source>
</evidence>
<dbReference type="FunFam" id="3.65.10.10:FF:000006">
    <property type="entry name" value="3-phosphoshikimate 1-carboxyvinyltransferase"/>
    <property type="match status" value="1"/>
</dbReference>
<dbReference type="InterPro" id="IPR013792">
    <property type="entry name" value="RNA3'P_cycl/enolpyr_Trfase_a/b"/>
</dbReference>
<feature type="binding site" evidence="9">
    <location>
        <position position="168"/>
    </location>
    <ligand>
        <name>3-phosphoshikimate</name>
        <dbReference type="ChEBI" id="CHEBI:145989"/>
    </ligand>
</feature>
<feature type="binding site" evidence="9">
    <location>
        <position position="28"/>
    </location>
    <ligand>
        <name>3-phosphoshikimate</name>
        <dbReference type="ChEBI" id="CHEBI:145989"/>
    </ligand>
</feature>
<protein>
    <recommendedName>
        <fullName evidence="9">3-phosphoshikimate 1-carboxyvinyltransferase</fullName>
        <ecNumber evidence="9">2.5.1.19</ecNumber>
    </recommendedName>
    <alternativeName>
        <fullName evidence="9">5-enolpyruvylshikimate-3-phosphate synthase</fullName>
        <shortName evidence="9">EPSP synthase</shortName>
        <shortName evidence="9">EPSPS</shortName>
    </alternativeName>
</protein>
<dbReference type="GO" id="GO:0005737">
    <property type="term" value="C:cytoplasm"/>
    <property type="evidence" value="ECO:0007669"/>
    <property type="project" value="UniProtKB-SubCell"/>
</dbReference>
<dbReference type="AlphaFoldDB" id="A0A516KGD0"/>
<keyword evidence="7 9" id="KW-0057">Aromatic amino acid biosynthesis</keyword>
<gene>
    <name evidence="9 11" type="primary">aroA</name>
    <name evidence="11" type="ORF">FN924_09825</name>
</gene>
<comment type="caution">
    <text evidence="9">Lacks conserved residue(s) required for the propagation of feature annotation.</text>
</comment>
<dbReference type="NCBIfam" id="TIGR01356">
    <property type="entry name" value="aroA"/>
    <property type="match status" value="1"/>
</dbReference>
<feature type="domain" description="Enolpyruvate transferase" evidence="10">
    <location>
        <begin position="10"/>
        <end position="424"/>
    </location>
</feature>
<feature type="active site" description="Proton acceptor" evidence="9">
    <location>
        <position position="316"/>
    </location>
</feature>
<evidence type="ECO:0000256" key="8">
    <source>
        <dbReference type="ARBA" id="ARBA00044633"/>
    </source>
</evidence>